<proteinExistence type="inferred from homology"/>
<comment type="subcellular location">
    <subcellularLocation>
        <location evidence="1">Cytoplasm</location>
    </subcellularLocation>
</comment>
<dbReference type="GO" id="GO:0008270">
    <property type="term" value="F:zinc ion binding"/>
    <property type="evidence" value="ECO:0007669"/>
    <property type="project" value="UniProtKB-KW"/>
</dbReference>
<dbReference type="GO" id="GO:0009380">
    <property type="term" value="C:excinuclease repair complex"/>
    <property type="evidence" value="ECO:0007669"/>
    <property type="project" value="InterPro"/>
</dbReference>
<name>A0A1F7GWH3_9BACT</name>
<dbReference type="AlphaFoldDB" id="A0A1F7GWH3"/>
<evidence type="ECO:0000256" key="14">
    <source>
        <dbReference type="ARBA" id="ARBA00038000"/>
    </source>
</evidence>
<evidence type="ECO:0000256" key="3">
    <source>
        <dbReference type="ARBA" id="ARBA00022723"/>
    </source>
</evidence>
<evidence type="ECO:0000256" key="13">
    <source>
        <dbReference type="ARBA" id="ARBA00023204"/>
    </source>
</evidence>
<dbReference type="NCBIfam" id="NF001503">
    <property type="entry name" value="PRK00349.1"/>
    <property type="match status" value="1"/>
</dbReference>
<dbReference type="CDD" id="cd03270">
    <property type="entry name" value="ABC_UvrA_I"/>
    <property type="match status" value="1"/>
</dbReference>
<comment type="caution">
    <text evidence="18">The sequence shown here is derived from an EMBL/GenBank/DDBJ whole genome shotgun (WGS) entry which is preliminary data.</text>
</comment>
<keyword evidence="5" id="KW-0547">Nucleotide-binding</keyword>
<dbReference type="GO" id="GO:0004518">
    <property type="term" value="F:nuclease activity"/>
    <property type="evidence" value="ECO:0007669"/>
    <property type="project" value="UniProtKB-KW"/>
</dbReference>
<dbReference type="Proteomes" id="UP000177913">
    <property type="component" value="Unassembled WGS sequence"/>
</dbReference>
<keyword evidence="4" id="KW-0677">Repeat</keyword>
<dbReference type="Gene3D" id="1.20.1580.10">
    <property type="entry name" value="ABC transporter ATPase like domain"/>
    <property type="match status" value="2"/>
</dbReference>
<evidence type="ECO:0000256" key="5">
    <source>
        <dbReference type="ARBA" id="ARBA00022741"/>
    </source>
</evidence>
<dbReference type="SUPFAM" id="SSF52540">
    <property type="entry name" value="P-loop containing nucleoside triphosphate hydrolases"/>
    <property type="match status" value="2"/>
</dbReference>
<dbReference type="Pfam" id="PF17755">
    <property type="entry name" value="UvrA_DNA-bind"/>
    <property type="match status" value="1"/>
</dbReference>
<keyword evidence="2" id="KW-0963">Cytoplasm</keyword>
<protein>
    <recommendedName>
        <fullName evidence="15">UvrABC system protein A</fullName>
    </recommendedName>
    <alternativeName>
        <fullName evidence="16">Excinuclease ABC subunit A</fullName>
    </alternativeName>
</protein>
<dbReference type="PANTHER" id="PTHR43152:SF3">
    <property type="entry name" value="UVRABC SYSTEM PROTEIN A"/>
    <property type="match status" value="1"/>
</dbReference>
<dbReference type="Gene3D" id="3.40.50.300">
    <property type="entry name" value="P-loop containing nucleotide triphosphate hydrolases"/>
    <property type="match status" value="2"/>
</dbReference>
<evidence type="ECO:0000256" key="2">
    <source>
        <dbReference type="ARBA" id="ARBA00022490"/>
    </source>
</evidence>
<evidence type="ECO:0000256" key="7">
    <source>
        <dbReference type="ARBA" id="ARBA00022769"/>
    </source>
</evidence>
<keyword evidence="9" id="KW-0862">Zinc</keyword>
<accession>A0A1F7GWH3</accession>
<evidence type="ECO:0000256" key="1">
    <source>
        <dbReference type="ARBA" id="ARBA00004496"/>
    </source>
</evidence>
<evidence type="ECO:0000256" key="15">
    <source>
        <dbReference type="ARBA" id="ARBA00039316"/>
    </source>
</evidence>
<reference evidence="18 19" key="1">
    <citation type="journal article" date="2016" name="Nat. Commun.">
        <title>Thousands of microbial genomes shed light on interconnected biogeochemical processes in an aquifer system.</title>
        <authorList>
            <person name="Anantharaman K."/>
            <person name="Brown C.T."/>
            <person name="Hug L.A."/>
            <person name="Sharon I."/>
            <person name="Castelle C.J."/>
            <person name="Probst A.J."/>
            <person name="Thomas B.C."/>
            <person name="Singh A."/>
            <person name="Wilkins M.J."/>
            <person name="Karaoz U."/>
            <person name="Brodie E.L."/>
            <person name="Williams K.H."/>
            <person name="Hubbard S.S."/>
            <person name="Banfield J.F."/>
        </authorList>
    </citation>
    <scope>NUCLEOTIDE SEQUENCE [LARGE SCALE GENOMIC DNA]</scope>
</reference>
<evidence type="ECO:0000256" key="11">
    <source>
        <dbReference type="ARBA" id="ARBA00022881"/>
    </source>
</evidence>
<dbReference type="PROSITE" id="PS00211">
    <property type="entry name" value="ABC_TRANSPORTER_1"/>
    <property type="match status" value="2"/>
</dbReference>
<feature type="domain" description="ABC transporter" evidence="17">
    <location>
        <begin position="640"/>
        <end position="976"/>
    </location>
</feature>
<evidence type="ECO:0000256" key="16">
    <source>
        <dbReference type="ARBA" id="ARBA00042156"/>
    </source>
</evidence>
<feature type="domain" description="ABC transporter" evidence="17">
    <location>
        <begin position="361"/>
        <end position="631"/>
    </location>
</feature>
<evidence type="ECO:0000256" key="6">
    <source>
        <dbReference type="ARBA" id="ARBA00022763"/>
    </source>
</evidence>
<dbReference type="GO" id="GO:0005737">
    <property type="term" value="C:cytoplasm"/>
    <property type="evidence" value="ECO:0007669"/>
    <property type="project" value="UniProtKB-SubCell"/>
</dbReference>
<keyword evidence="8" id="KW-0863">Zinc-finger</keyword>
<dbReference type="InterPro" id="IPR004602">
    <property type="entry name" value="UvrA"/>
</dbReference>
<gene>
    <name evidence="18" type="ORF">A3C25_06320</name>
</gene>
<dbReference type="Gene3D" id="1.10.8.280">
    <property type="entry name" value="ABC transporter ATPase domain-like"/>
    <property type="match status" value="1"/>
</dbReference>
<keyword evidence="10" id="KW-0067">ATP-binding</keyword>
<keyword evidence="7" id="KW-0228">DNA excision</keyword>
<keyword evidence="3" id="KW-0479">Metal-binding</keyword>
<evidence type="ECO:0000313" key="19">
    <source>
        <dbReference type="Proteomes" id="UP000177913"/>
    </source>
</evidence>
<dbReference type="InterPro" id="IPR003439">
    <property type="entry name" value="ABC_transporter-like_ATP-bd"/>
</dbReference>
<dbReference type="InterPro" id="IPR041552">
    <property type="entry name" value="UvrA_DNA-bd"/>
</dbReference>
<dbReference type="GO" id="GO:0005524">
    <property type="term" value="F:ATP binding"/>
    <property type="evidence" value="ECO:0007669"/>
    <property type="project" value="UniProtKB-KW"/>
</dbReference>
<dbReference type="NCBIfam" id="TIGR00630">
    <property type="entry name" value="uvra"/>
    <property type="match status" value="1"/>
</dbReference>
<organism evidence="18 19">
    <name type="scientific">Candidatus Roizmanbacteria bacterium RIFCSPHIGHO2_02_FULL_38_11</name>
    <dbReference type="NCBI Taxonomy" id="1802039"/>
    <lineage>
        <taxon>Bacteria</taxon>
        <taxon>Candidatus Roizmaniibacteriota</taxon>
    </lineage>
</organism>
<dbReference type="GO" id="GO:0006289">
    <property type="term" value="P:nucleotide-excision repair"/>
    <property type="evidence" value="ECO:0007669"/>
    <property type="project" value="InterPro"/>
</dbReference>
<dbReference type="CDD" id="cd03271">
    <property type="entry name" value="ABC_UvrA_II"/>
    <property type="match status" value="1"/>
</dbReference>
<evidence type="ECO:0000256" key="8">
    <source>
        <dbReference type="ARBA" id="ARBA00022771"/>
    </source>
</evidence>
<dbReference type="PANTHER" id="PTHR43152">
    <property type="entry name" value="UVRABC SYSTEM PROTEIN A"/>
    <property type="match status" value="1"/>
</dbReference>
<comment type="similarity">
    <text evidence="14">Belongs to the ABC transporter superfamily. UvrA family.</text>
</comment>
<keyword evidence="11" id="KW-0267">Excision nuclease</keyword>
<dbReference type="InterPro" id="IPR013815">
    <property type="entry name" value="ATP_grasp_subdomain_1"/>
</dbReference>
<evidence type="ECO:0000259" key="17">
    <source>
        <dbReference type="PROSITE" id="PS50893"/>
    </source>
</evidence>
<keyword evidence="6" id="KW-0227">DNA damage</keyword>
<dbReference type="FunFam" id="3.40.50.300:FF:000028">
    <property type="entry name" value="UvrABC system protein A"/>
    <property type="match status" value="1"/>
</dbReference>
<evidence type="ECO:0000256" key="4">
    <source>
        <dbReference type="ARBA" id="ARBA00022737"/>
    </source>
</evidence>
<dbReference type="Pfam" id="PF17760">
    <property type="entry name" value="UvrA_inter"/>
    <property type="match status" value="1"/>
</dbReference>
<dbReference type="InterPro" id="IPR027417">
    <property type="entry name" value="P-loop_NTPase"/>
</dbReference>
<evidence type="ECO:0000313" key="18">
    <source>
        <dbReference type="EMBL" id="OGK23329.1"/>
    </source>
</evidence>
<evidence type="ECO:0000256" key="9">
    <source>
        <dbReference type="ARBA" id="ARBA00022833"/>
    </source>
</evidence>
<keyword evidence="13" id="KW-0234">DNA repair</keyword>
<sequence length="979" mass="110244">MLDYIKIRGARQHNLQNIDLDIPKNKFVVITGVSGSGKSSLAFDTIYAEGQRRYVESLSAYARQFLGVMDKPDVDLIEGLSPSISIDQKTVSHNPRSTVGTITEIYDYLRLLFARIGHPHCPNCGREITRQSLDEIVEKIFKKIEKKIFIEKIKPHAFTIYSPVVRTQKGEFRELFANLLSKGFQKARIDGREMDLSKPISLIKTNKHSVDVSIKKYVMGYKDFKNKIFQANIRSQLTSMVEQALGLSDGLVVLTSEVEEPRLNQGGKTSEVNSGMLNHLYSEKFSCPNCNLSIAEIEPRMFSFNSPLGACEKCRGIGTLFRVDPDLILSKKLSVNEGGIVPFSKFFFAETWYIRLMKQVAQEEGIDLAVPLGDLAGDKLNILLYGTNKVYRVIGTNRFGKQTAIYEKFDGIVGEIERRYFETKGDYSSMDIQKYMKEEVCPDCKGDKLKPEILSITIAKKNIAEMVNMSVGQLIEYYTLLKSFELNEYEKQIAQPVFKEIITRLEFLKNVGLSYLTIARSAKTLSGGELQRIRLASQIGTGLTGVLYVLDEPSIGLHPKDVSALITTLYNLKQLGNTILVVEHDKETIESAEYIVELGPYAGKHGGKVIFSGTLKSLLSLNPPKSLTAQFLTGKRTIQIKNKELSRHKGQLILKGASEYNLKNITAQFPLGNMIAVTGVSGSGKSTLVVETLYSALKYYLDGFYQEKIGEFKRLEGYQYLDRAYLVDQSPIGRTPRSNPATYVGFFDEIREIFAQTVEAKVKGFKKGRFSFNLKGGRCEKCQGAGVVRIEMQFLPDVYVKCDVCEGKRYNKETLEVKFKGKSIYEILRMTVEESSDFFANHPRIRQKLIFLKNVGLAYVELGQPAPTFSGGEAQRIKLANELSKRETGNTLYILDEPTTGLHFYDIDKLLQTLRELVDRGNTVIVIEHNLEVIKNCQYVIDLGPEGGDKGGYVVYQGKMDGILKEKRSYTAQYLKKII</sequence>
<dbReference type="GO" id="GO:0016887">
    <property type="term" value="F:ATP hydrolysis activity"/>
    <property type="evidence" value="ECO:0007669"/>
    <property type="project" value="InterPro"/>
</dbReference>
<dbReference type="PROSITE" id="PS50893">
    <property type="entry name" value="ABC_TRANSPORTER_2"/>
    <property type="match status" value="2"/>
</dbReference>
<dbReference type="InterPro" id="IPR041102">
    <property type="entry name" value="UvrA_inter"/>
</dbReference>
<keyword evidence="12" id="KW-0238">DNA-binding</keyword>
<dbReference type="Gene3D" id="3.30.1490.20">
    <property type="entry name" value="ATP-grasp fold, A domain"/>
    <property type="match status" value="1"/>
</dbReference>
<dbReference type="EMBL" id="MFZO01000048">
    <property type="protein sequence ID" value="OGK23329.1"/>
    <property type="molecule type" value="Genomic_DNA"/>
</dbReference>
<evidence type="ECO:0000256" key="10">
    <source>
        <dbReference type="ARBA" id="ARBA00022840"/>
    </source>
</evidence>
<dbReference type="InterPro" id="IPR017871">
    <property type="entry name" value="ABC_transporter-like_CS"/>
</dbReference>
<evidence type="ECO:0000256" key="12">
    <source>
        <dbReference type="ARBA" id="ARBA00023125"/>
    </source>
</evidence>
<dbReference type="GO" id="GO:0003677">
    <property type="term" value="F:DNA binding"/>
    <property type="evidence" value="ECO:0007669"/>
    <property type="project" value="UniProtKB-KW"/>
</dbReference>